<feature type="transmembrane region" description="Helical" evidence="1">
    <location>
        <begin position="271"/>
        <end position="289"/>
    </location>
</feature>
<feature type="transmembrane region" description="Helical" evidence="1">
    <location>
        <begin position="321"/>
        <end position="345"/>
    </location>
</feature>
<organism evidence="2 3">
    <name type="scientific">Aerococcus sanguinicola</name>
    <dbReference type="NCBI Taxonomy" id="119206"/>
    <lineage>
        <taxon>Bacteria</taxon>
        <taxon>Bacillati</taxon>
        <taxon>Bacillota</taxon>
        <taxon>Bacilli</taxon>
        <taxon>Lactobacillales</taxon>
        <taxon>Aerococcaceae</taxon>
        <taxon>Aerococcus</taxon>
    </lineage>
</organism>
<dbReference type="GO" id="GO:0005886">
    <property type="term" value="C:plasma membrane"/>
    <property type="evidence" value="ECO:0007669"/>
    <property type="project" value="TreeGrafter"/>
</dbReference>
<feature type="transmembrane region" description="Helical" evidence="1">
    <location>
        <begin position="76"/>
        <end position="94"/>
    </location>
</feature>
<dbReference type="InterPro" id="IPR001927">
    <property type="entry name" value="Na/Gal_symport"/>
</dbReference>
<dbReference type="GO" id="GO:0008643">
    <property type="term" value="P:carbohydrate transport"/>
    <property type="evidence" value="ECO:0007669"/>
    <property type="project" value="InterPro"/>
</dbReference>
<feature type="transmembrane region" description="Helical" evidence="1">
    <location>
        <begin position="106"/>
        <end position="127"/>
    </location>
</feature>
<gene>
    <name evidence="2" type="ORF">CYJ28_04635</name>
</gene>
<feature type="transmembrane region" description="Helical" evidence="1">
    <location>
        <begin position="179"/>
        <end position="197"/>
    </location>
</feature>
<name>A0A2I1MR29_9LACT</name>
<feature type="transmembrane region" description="Helical" evidence="1">
    <location>
        <begin position="147"/>
        <end position="167"/>
    </location>
</feature>
<dbReference type="PANTHER" id="PTHR11328:SF24">
    <property type="entry name" value="MAJOR FACILITATOR SUPERFAMILY (MFS) PROFILE DOMAIN-CONTAINING PROTEIN"/>
    <property type="match status" value="1"/>
</dbReference>
<evidence type="ECO:0000313" key="2">
    <source>
        <dbReference type="EMBL" id="PKZ22594.1"/>
    </source>
</evidence>
<dbReference type="GO" id="GO:0015293">
    <property type="term" value="F:symporter activity"/>
    <property type="evidence" value="ECO:0007669"/>
    <property type="project" value="InterPro"/>
</dbReference>
<feature type="transmembrane region" description="Helical" evidence="1">
    <location>
        <begin position="407"/>
        <end position="430"/>
    </location>
</feature>
<keyword evidence="1" id="KW-0472">Membrane</keyword>
<dbReference type="NCBIfam" id="TIGR00792">
    <property type="entry name" value="gph"/>
    <property type="match status" value="1"/>
</dbReference>
<comment type="caution">
    <text evidence="2">The sequence shown here is derived from an EMBL/GenBank/DDBJ whole genome shotgun (WGS) entry which is preliminary data.</text>
</comment>
<dbReference type="EMBL" id="PKGY01000002">
    <property type="protein sequence ID" value="PKZ22594.1"/>
    <property type="molecule type" value="Genomic_DNA"/>
</dbReference>
<evidence type="ECO:0000313" key="3">
    <source>
        <dbReference type="Proteomes" id="UP000234239"/>
    </source>
</evidence>
<feature type="transmembrane region" description="Helical" evidence="1">
    <location>
        <begin position="230"/>
        <end position="251"/>
    </location>
</feature>
<dbReference type="Proteomes" id="UP000234239">
    <property type="component" value="Unassembled WGS sequence"/>
</dbReference>
<evidence type="ECO:0000256" key="1">
    <source>
        <dbReference type="SAM" id="Phobius"/>
    </source>
</evidence>
<reference evidence="2 3" key="1">
    <citation type="submission" date="2017-12" db="EMBL/GenBank/DDBJ databases">
        <title>Phylogenetic diversity of female urinary microbiome.</title>
        <authorList>
            <person name="Thomas-White K."/>
            <person name="Wolfe A.J."/>
        </authorList>
    </citation>
    <scope>NUCLEOTIDE SEQUENCE [LARGE SCALE GENOMIC DNA]</scope>
    <source>
        <strain evidence="2 3">UMB0139</strain>
    </source>
</reference>
<feature type="transmembrane region" description="Helical" evidence="1">
    <location>
        <begin position="296"/>
        <end position="315"/>
    </location>
</feature>
<dbReference type="PANTHER" id="PTHR11328">
    <property type="entry name" value="MAJOR FACILITATOR SUPERFAMILY DOMAIN-CONTAINING PROTEIN"/>
    <property type="match status" value="1"/>
</dbReference>
<accession>A0A2I1MR29</accession>
<dbReference type="GO" id="GO:0006814">
    <property type="term" value="P:sodium ion transport"/>
    <property type="evidence" value="ECO:0007669"/>
    <property type="project" value="InterPro"/>
</dbReference>
<keyword evidence="1" id="KW-1133">Transmembrane helix</keyword>
<protein>
    <submittedName>
        <fullName evidence="2">MFS transporter</fullName>
    </submittedName>
</protein>
<sequence length="449" mass="49514">MRDKLGYMFGDLANDMTFILQSMFLMVFYTEVWGINPTTVGNLFLAARFVDAITDVTMGRIVDVSKPTSEGKFKPWIRRIAIPVTLASFMMYQTGLQDMSMTFKIVYMYITYLLWGSFAYTAINIPYGSMASAITSDPDHRASLSTFRTIGATIAQLAIGAIVPLMIYENNIVKTDATFTILAGVFSVLGLIFYFFCYRMTTERVEIPSDPDSSLMGTLRTFGKVLKSRSLWGIIFAALFLIFAQLGIGQMNNYLFANYFENADMLATVNVIYPLSILLLGAPIAPALAKALGKREVGILGVSVGSAAFAVLYFMHTESMWTYIVISTIGYLGFGIFNAIIWAIITDVIDDIEVQTRTRDDGTVYAFYSFARKIGQAFAGASAGWILGFIGYQSGAEVQTAEVIDKLYSAATSIPAIAFLLSALSLLIIYPLSKKRVENNSAILAERRG</sequence>
<dbReference type="AlphaFoldDB" id="A0A2I1MR29"/>
<proteinExistence type="predicted"/>
<feature type="transmembrane region" description="Helical" evidence="1">
    <location>
        <begin position="377"/>
        <end position="395"/>
    </location>
</feature>
<dbReference type="SUPFAM" id="SSF103473">
    <property type="entry name" value="MFS general substrate transporter"/>
    <property type="match status" value="1"/>
</dbReference>
<keyword evidence="1" id="KW-0812">Transmembrane</keyword>
<dbReference type="Pfam" id="PF13347">
    <property type="entry name" value="MFS_2"/>
    <property type="match status" value="1"/>
</dbReference>
<dbReference type="CDD" id="cd17332">
    <property type="entry name" value="MFS_MelB_like"/>
    <property type="match status" value="1"/>
</dbReference>
<dbReference type="Gene3D" id="1.20.1250.20">
    <property type="entry name" value="MFS general substrate transporter like domains"/>
    <property type="match status" value="2"/>
</dbReference>
<dbReference type="InterPro" id="IPR036259">
    <property type="entry name" value="MFS_trans_sf"/>
</dbReference>
<dbReference type="InterPro" id="IPR039672">
    <property type="entry name" value="MFS_2"/>
</dbReference>
<dbReference type="OrthoDB" id="9764596at2"/>